<dbReference type="Proteomes" id="UP000198397">
    <property type="component" value="Unassembled WGS sequence"/>
</dbReference>
<dbReference type="InterPro" id="IPR058322">
    <property type="entry name" value="DUF8009"/>
</dbReference>
<evidence type="ECO:0000313" key="3">
    <source>
        <dbReference type="EMBL" id="SNR51350.1"/>
    </source>
</evidence>
<feature type="compositionally biased region" description="Basic and acidic residues" evidence="1">
    <location>
        <begin position="9"/>
        <end position="22"/>
    </location>
</feature>
<feature type="domain" description="DUF8009" evidence="2">
    <location>
        <begin position="13"/>
        <end position="148"/>
    </location>
</feature>
<dbReference type="RefSeq" id="WP_089385098.1">
    <property type="nucleotide sequence ID" value="NZ_FZNQ01000011.1"/>
</dbReference>
<proteinExistence type="predicted"/>
<organism evidence="3 4">
    <name type="scientific">Halorubrum vacuolatum</name>
    <name type="common">Natronobacterium vacuolatum</name>
    <dbReference type="NCBI Taxonomy" id="63740"/>
    <lineage>
        <taxon>Archaea</taxon>
        <taxon>Methanobacteriati</taxon>
        <taxon>Methanobacteriota</taxon>
        <taxon>Stenosarchaea group</taxon>
        <taxon>Halobacteria</taxon>
        <taxon>Halobacteriales</taxon>
        <taxon>Haloferacaceae</taxon>
        <taxon>Halorubrum</taxon>
    </lineage>
</organism>
<dbReference type="EMBL" id="FZNQ01000011">
    <property type="protein sequence ID" value="SNR51350.1"/>
    <property type="molecule type" value="Genomic_DNA"/>
</dbReference>
<dbReference type="OrthoDB" id="199191at2157"/>
<sequence>MTDTGENDGDARDDTDDPRRIRSIAVHREDVATALEATLRTDRHVVLRITPPFYRRMRARIHERGGEDPTASAGSIHLDPRTLVDDVPAYPEADETARRYPDVDLETRRERHLEAIEEWRVAVREAVVDRIEIDPDGVSHEIRVAVLG</sequence>
<evidence type="ECO:0000313" key="4">
    <source>
        <dbReference type="Proteomes" id="UP000198397"/>
    </source>
</evidence>
<feature type="region of interest" description="Disordered" evidence="1">
    <location>
        <begin position="1"/>
        <end position="22"/>
    </location>
</feature>
<keyword evidence="4" id="KW-1185">Reference proteome</keyword>
<protein>
    <recommendedName>
        <fullName evidence="2">DUF8009 domain-containing protein</fullName>
    </recommendedName>
</protein>
<dbReference type="Pfam" id="PF26033">
    <property type="entry name" value="DUF8009"/>
    <property type="match status" value="1"/>
</dbReference>
<gene>
    <name evidence="3" type="ORF">SAMN06264855_11135</name>
</gene>
<dbReference type="AlphaFoldDB" id="A0A238WXX6"/>
<accession>A0A238WXX6</accession>
<evidence type="ECO:0000259" key="2">
    <source>
        <dbReference type="Pfam" id="PF26033"/>
    </source>
</evidence>
<name>A0A238WXX6_HALVU</name>
<evidence type="ECO:0000256" key="1">
    <source>
        <dbReference type="SAM" id="MobiDB-lite"/>
    </source>
</evidence>
<reference evidence="3 4" key="1">
    <citation type="submission" date="2017-06" db="EMBL/GenBank/DDBJ databases">
        <authorList>
            <person name="Kim H.J."/>
            <person name="Triplett B.A."/>
        </authorList>
    </citation>
    <scope>NUCLEOTIDE SEQUENCE [LARGE SCALE GENOMIC DNA]</scope>
    <source>
        <strain evidence="3 4">DSM 8800</strain>
    </source>
</reference>